<evidence type="ECO:0000313" key="2">
    <source>
        <dbReference type="EMBL" id="GMT03285.1"/>
    </source>
</evidence>
<evidence type="ECO:0000256" key="1">
    <source>
        <dbReference type="SAM" id="MobiDB-lite"/>
    </source>
</evidence>
<dbReference type="AlphaFoldDB" id="A0AAV5UAR1"/>
<dbReference type="Proteomes" id="UP001432027">
    <property type="component" value="Unassembled WGS sequence"/>
</dbReference>
<organism evidence="2 3">
    <name type="scientific">Pristionchus entomophagus</name>
    <dbReference type="NCBI Taxonomy" id="358040"/>
    <lineage>
        <taxon>Eukaryota</taxon>
        <taxon>Metazoa</taxon>
        <taxon>Ecdysozoa</taxon>
        <taxon>Nematoda</taxon>
        <taxon>Chromadorea</taxon>
        <taxon>Rhabditida</taxon>
        <taxon>Rhabditina</taxon>
        <taxon>Diplogasteromorpha</taxon>
        <taxon>Diplogasteroidea</taxon>
        <taxon>Neodiplogasteridae</taxon>
        <taxon>Pristionchus</taxon>
    </lineage>
</organism>
<gene>
    <name evidence="2" type="ORF">PENTCL1PPCAC_25459</name>
</gene>
<accession>A0AAV5UAR1</accession>
<evidence type="ECO:0000313" key="3">
    <source>
        <dbReference type="Proteomes" id="UP001432027"/>
    </source>
</evidence>
<comment type="caution">
    <text evidence="2">The sequence shown here is derived from an EMBL/GenBank/DDBJ whole genome shotgun (WGS) entry which is preliminary data.</text>
</comment>
<reference evidence="2" key="1">
    <citation type="submission" date="2023-10" db="EMBL/GenBank/DDBJ databases">
        <title>Genome assembly of Pristionchus species.</title>
        <authorList>
            <person name="Yoshida K."/>
            <person name="Sommer R.J."/>
        </authorList>
    </citation>
    <scope>NUCLEOTIDE SEQUENCE</scope>
    <source>
        <strain evidence="2">RS0144</strain>
    </source>
</reference>
<name>A0AAV5UAR1_9BILA</name>
<keyword evidence="3" id="KW-1185">Reference proteome</keyword>
<feature type="region of interest" description="Disordered" evidence="1">
    <location>
        <begin position="23"/>
        <end position="67"/>
    </location>
</feature>
<protein>
    <submittedName>
        <fullName evidence="2">Uncharacterized protein</fullName>
    </submittedName>
</protein>
<dbReference type="EMBL" id="BTSX01000006">
    <property type="protein sequence ID" value="GMT03285.1"/>
    <property type="molecule type" value="Genomic_DNA"/>
</dbReference>
<feature type="compositionally biased region" description="Polar residues" evidence="1">
    <location>
        <begin position="35"/>
        <end position="45"/>
    </location>
</feature>
<feature type="compositionally biased region" description="Basic and acidic residues" evidence="1">
    <location>
        <begin position="23"/>
        <end position="32"/>
    </location>
</feature>
<proteinExistence type="predicted"/>
<sequence length="67" mass="7596">MLECGLNREKFLYCSFNRARDARTRGAEEKYPDVLSSTATSSDEWPTTRGEEGQQERAVATPSLLIR</sequence>